<dbReference type="GO" id="GO:0008408">
    <property type="term" value="F:3'-5' exonuclease activity"/>
    <property type="evidence" value="ECO:0000318"/>
    <property type="project" value="GO_Central"/>
</dbReference>
<keyword evidence="5" id="KW-1185">Reference proteome</keyword>
<dbReference type="STRING" id="4565.A0A3B6PM06"/>
<evidence type="ECO:0000313" key="4">
    <source>
        <dbReference type="EnsemblPlants" id="TraesCS6B02G202500.1"/>
    </source>
</evidence>
<dbReference type="Gramene" id="TraesCS6B02G202500.1">
    <property type="protein sequence ID" value="TraesCS6B02G202500.1"/>
    <property type="gene ID" value="TraesCS6B02G202500"/>
</dbReference>
<evidence type="ECO:0000256" key="1">
    <source>
        <dbReference type="ARBA" id="ARBA00022722"/>
    </source>
</evidence>
<evidence type="ECO:0000313" key="5">
    <source>
        <dbReference type="Proteomes" id="UP000019116"/>
    </source>
</evidence>
<dbReference type="InterPro" id="IPR051132">
    <property type="entry name" value="3-5_Exonuclease_domain"/>
</dbReference>
<dbReference type="InterPro" id="IPR036397">
    <property type="entry name" value="RNaseH_sf"/>
</dbReference>
<protein>
    <recommendedName>
        <fullName evidence="6">3'-5' exonuclease domain-containing protein</fullName>
    </recommendedName>
</protein>
<organism evidence="4">
    <name type="scientific">Triticum aestivum</name>
    <name type="common">Wheat</name>
    <dbReference type="NCBI Taxonomy" id="4565"/>
    <lineage>
        <taxon>Eukaryota</taxon>
        <taxon>Viridiplantae</taxon>
        <taxon>Streptophyta</taxon>
        <taxon>Embryophyta</taxon>
        <taxon>Tracheophyta</taxon>
        <taxon>Spermatophyta</taxon>
        <taxon>Magnoliopsida</taxon>
        <taxon>Liliopsida</taxon>
        <taxon>Poales</taxon>
        <taxon>Poaceae</taxon>
        <taxon>BOP clade</taxon>
        <taxon>Pooideae</taxon>
        <taxon>Triticodae</taxon>
        <taxon>Triticeae</taxon>
        <taxon>Triticinae</taxon>
        <taxon>Triticum</taxon>
    </lineage>
</organism>
<evidence type="ECO:0000256" key="3">
    <source>
        <dbReference type="SAM" id="MobiDB-lite"/>
    </source>
</evidence>
<dbReference type="AlphaFoldDB" id="A0A3B6PM06"/>
<name>A0A3B6PM06_WHEAT</name>
<dbReference type="OrthoDB" id="446462at2759"/>
<dbReference type="Gene3D" id="3.30.420.10">
    <property type="entry name" value="Ribonuclease H-like superfamily/Ribonuclease H"/>
    <property type="match status" value="1"/>
</dbReference>
<dbReference type="Gramene" id="TraesCS6B03G0524700.1">
    <property type="protein sequence ID" value="TraesCS6B03G0524700.1.CDS"/>
    <property type="gene ID" value="TraesCS6B03G0524700"/>
</dbReference>
<sequence>MAEEPSAKRHHAETSDKRSNLVDINVPGEKREYTTTLKGVELHGNETLEIVCTSVPEKADEVISRLWRMLGGRVRRIVGVGVHYTNKDEPPQKAAVLQLCVDELCLVYHIAVATKWPKRLKDFLQEEKLYTFVGFSIGGDKQKLGESGLEINPNNFINMQCKWKDPKNDKYYDSLADVAGDVIHPFYERMKKKMKREDHKLWATSPLPDNLITYAGIDAYATYKSWKTIDNIMTGWDISKEQEADPYYHCNFTDEDA</sequence>
<dbReference type="PANTHER" id="PTHR13620">
    <property type="entry name" value="3-5 EXONUCLEASE"/>
    <property type="match status" value="1"/>
</dbReference>
<keyword evidence="1" id="KW-0540">Nuclease</keyword>
<dbReference type="GO" id="GO:0003676">
    <property type="term" value="F:nucleic acid binding"/>
    <property type="evidence" value="ECO:0007669"/>
    <property type="project" value="InterPro"/>
</dbReference>
<accession>A0A3B6PM06</accession>
<dbReference type="SMR" id="A0A3B6PM06"/>
<feature type="region of interest" description="Disordered" evidence="3">
    <location>
        <begin position="1"/>
        <end position="25"/>
    </location>
</feature>
<reference evidence="4" key="1">
    <citation type="submission" date="2018-08" db="EMBL/GenBank/DDBJ databases">
        <authorList>
            <person name="Rossello M."/>
        </authorList>
    </citation>
    <scope>NUCLEOTIDE SEQUENCE [LARGE SCALE GENOMIC DNA]</scope>
    <source>
        <strain evidence="4">cv. Chinese Spring</strain>
    </source>
</reference>
<dbReference type="GO" id="GO:0005737">
    <property type="term" value="C:cytoplasm"/>
    <property type="evidence" value="ECO:0000318"/>
    <property type="project" value="GO_Central"/>
</dbReference>
<evidence type="ECO:0008006" key="6">
    <source>
        <dbReference type="Google" id="ProtNLM"/>
    </source>
</evidence>
<dbReference type="Proteomes" id="UP000019116">
    <property type="component" value="Chromosome 6B"/>
</dbReference>
<dbReference type="SUPFAM" id="SSF53098">
    <property type="entry name" value="Ribonuclease H-like"/>
    <property type="match status" value="1"/>
</dbReference>
<proteinExistence type="predicted"/>
<evidence type="ECO:0000256" key="2">
    <source>
        <dbReference type="ARBA" id="ARBA00022801"/>
    </source>
</evidence>
<dbReference type="PANTHER" id="PTHR13620:SF75">
    <property type="entry name" value="UBIQUITIN-LIKE DOMAIN-CONTAINING PROTEIN"/>
    <property type="match status" value="1"/>
</dbReference>
<dbReference type="InterPro" id="IPR012337">
    <property type="entry name" value="RNaseH-like_sf"/>
</dbReference>
<dbReference type="EnsemblPlants" id="TraesCS6B02G202500.1">
    <property type="protein sequence ID" value="TraesCS6B02G202500.1"/>
    <property type="gene ID" value="TraesCS6B02G202500"/>
</dbReference>
<dbReference type="Gramene" id="TraesNOR6B03G03541040.1">
    <property type="protein sequence ID" value="TraesNOR6B03G03541040.1"/>
    <property type="gene ID" value="TraesNOR6B03G03541040"/>
</dbReference>
<keyword evidence="2" id="KW-0378">Hydrolase</keyword>
<dbReference type="GO" id="GO:0005634">
    <property type="term" value="C:nucleus"/>
    <property type="evidence" value="ECO:0000318"/>
    <property type="project" value="GO_Central"/>
</dbReference>
<reference evidence="4" key="2">
    <citation type="submission" date="2018-10" db="UniProtKB">
        <authorList>
            <consortium name="EnsemblPlants"/>
        </authorList>
    </citation>
    <scope>IDENTIFICATION</scope>
</reference>